<dbReference type="EMBL" id="CBMI010001109">
    <property type="protein sequence ID" value="CEG04407.1"/>
    <property type="molecule type" value="Genomic_DNA"/>
</dbReference>
<feature type="domain" description="C2H2-type" evidence="1">
    <location>
        <begin position="35"/>
        <end position="57"/>
    </location>
</feature>
<protein>
    <submittedName>
        <fullName evidence="2">WGS project CBMI000000000 data, contig CS3069_c001111</fullName>
    </submittedName>
</protein>
<gene>
    <name evidence="2" type="ORF">BN850_0050100</name>
</gene>
<dbReference type="AlphaFoldDB" id="A0A090MHH8"/>
<sequence length="140" mass="16250">MTYYCSDCDKLFFAGRTARDQHCQATGHALPAFECDSCSDCFDDEYDRCEHMNLEQHWAENAPECTICLFHAVTEEEVVRHEVEEHNYCADCKRTFMNLNCIRQVSKSSSKRDEVLMGVAFEWKDSSYIIGDLSFLQSEM</sequence>
<name>A0A090MHH8_9HYPO</name>
<proteinExistence type="predicted"/>
<organism evidence="2">
    <name type="scientific">Fusarium clavum</name>
    <dbReference type="NCBI Taxonomy" id="2594811"/>
    <lineage>
        <taxon>Eukaryota</taxon>
        <taxon>Fungi</taxon>
        <taxon>Dikarya</taxon>
        <taxon>Ascomycota</taxon>
        <taxon>Pezizomycotina</taxon>
        <taxon>Sordariomycetes</taxon>
        <taxon>Hypocreomycetidae</taxon>
        <taxon>Hypocreales</taxon>
        <taxon>Nectriaceae</taxon>
        <taxon>Fusarium</taxon>
        <taxon>Fusarium incarnatum-equiseti species complex</taxon>
    </lineage>
</organism>
<dbReference type="SMART" id="SM00355">
    <property type="entry name" value="ZnF_C2H2"/>
    <property type="match status" value="3"/>
</dbReference>
<reference evidence="2" key="1">
    <citation type="submission" date="2013-05" db="EMBL/GenBank/DDBJ databases">
        <title>Draft genome sequences of six wheat associated Fusarium spp. isolates.</title>
        <authorList>
            <person name="Moolhuijzen P.M."/>
            <person name="Manners J.M."/>
            <person name="Wilcox S."/>
            <person name="Bellgard M.I."/>
            <person name="Gardiner D.M."/>
        </authorList>
    </citation>
    <scope>NUCLEOTIDE SEQUENCE</scope>
    <source>
        <strain evidence="2">CS3069</strain>
    </source>
</reference>
<accession>A0A090MHH8</accession>
<comment type="caution">
    <text evidence="2">The sequence shown here is derived from an EMBL/GenBank/DDBJ whole genome shotgun (WGS) entry which is preliminary data.</text>
</comment>
<dbReference type="InterPro" id="IPR013087">
    <property type="entry name" value="Znf_C2H2_type"/>
</dbReference>
<evidence type="ECO:0000259" key="1">
    <source>
        <dbReference type="PROSITE" id="PS00028"/>
    </source>
</evidence>
<evidence type="ECO:0000313" key="2">
    <source>
        <dbReference type="EMBL" id="CEG04407.1"/>
    </source>
</evidence>
<dbReference type="PROSITE" id="PS00028">
    <property type="entry name" value="ZINC_FINGER_C2H2_1"/>
    <property type="match status" value="1"/>
</dbReference>